<reference evidence="4" key="1">
    <citation type="journal article" date="2023" name="Mol. Phylogenet. Evol.">
        <title>Genome-scale phylogeny and comparative genomics of the fungal order Sordariales.</title>
        <authorList>
            <person name="Hensen N."/>
            <person name="Bonometti L."/>
            <person name="Westerberg I."/>
            <person name="Brannstrom I.O."/>
            <person name="Guillou S."/>
            <person name="Cros-Aarteil S."/>
            <person name="Calhoun S."/>
            <person name="Haridas S."/>
            <person name="Kuo A."/>
            <person name="Mondo S."/>
            <person name="Pangilinan J."/>
            <person name="Riley R."/>
            <person name="LaButti K."/>
            <person name="Andreopoulos B."/>
            <person name="Lipzen A."/>
            <person name="Chen C."/>
            <person name="Yan M."/>
            <person name="Daum C."/>
            <person name="Ng V."/>
            <person name="Clum A."/>
            <person name="Steindorff A."/>
            <person name="Ohm R.A."/>
            <person name="Martin F."/>
            <person name="Silar P."/>
            <person name="Natvig D.O."/>
            <person name="Lalanne C."/>
            <person name="Gautier V."/>
            <person name="Ament-Velasquez S.L."/>
            <person name="Kruys A."/>
            <person name="Hutchinson M.I."/>
            <person name="Powell A.J."/>
            <person name="Barry K."/>
            <person name="Miller A.N."/>
            <person name="Grigoriev I.V."/>
            <person name="Debuchy R."/>
            <person name="Gladieux P."/>
            <person name="Hiltunen Thoren M."/>
            <person name="Johannesson H."/>
        </authorList>
    </citation>
    <scope>NUCLEOTIDE SEQUENCE</scope>
    <source>
        <strain evidence="4">FGSC 1904</strain>
    </source>
</reference>
<keyword evidence="2" id="KW-0472">Membrane</keyword>
<feature type="signal peptide" evidence="3">
    <location>
        <begin position="1"/>
        <end position="30"/>
    </location>
</feature>
<sequence length="379" mass="38709">MRSLFVSSLPLLTTLLSTISFLQLPTQVSGQTEIAFINPPPAGERNDKKNAIYPIGSTMRLQWNEDQSIRSSLVLFQVAAGAEDEGGGGGKMVGGFEYVAPNHIQLTDYLWTVVTTKNLSVSNVFQLALFSNGATRPDAMSHYFNITSSSSFNSPPPSSPSASTTASSGFSSSATGLPTGTGATGGQDTTATDAPNAGAGPGSEGEEKKGGLSTGAAIGIGVGVSAVIFLAIAGAVGFWLFKVRRNKNQTPFGGGAAGYAGHDNMPPPLPQGQTPPAFGHMGYGGSPPPMSMSMSPDATTVNGNGNHGSGYGNGNGNQGYGNGNGNGNGNAGNTASAVYQQKDIFGGELQGNGPHGVSVYEIDSQAESPFAWDTGRTRK</sequence>
<feature type="transmembrane region" description="Helical" evidence="2">
    <location>
        <begin position="216"/>
        <end position="241"/>
    </location>
</feature>
<evidence type="ECO:0000256" key="3">
    <source>
        <dbReference type="SAM" id="SignalP"/>
    </source>
</evidence>
<dbReference type="CDD" id="cd12087">
    <property type="entry name" value="TM_EGFR-like"/>
    <property type="match status" value="1"/>
</dbReference>
<reference evidence="4" key="2">
    <citation type="submission" date="2023-07" db="EMBL/GenBank/DDBJ databases">
        <authorList>
            <consortium name="Lawrence Berkeley National Laboratory"/>
            <person name="Haridas S."/>
            <person name="Hensen N."/>
            <person name="Bonometti L."/>
            <person name="Westerberg I."/>
            <person name="Brannstrom I.O."/>
            <person name="Guillou S."/>
            <person name="Cros-Aarteil S."/>
            <person name="Calhoun S."/>
            <person name="Kuo A."/>
            <person name="Mondo S."/>
            <person name="Pangilinan J."/>
            <person name="Riley R."/>
            <person name="LaButti K."/>
            <person name="Andreopoulos B."/>
            <person name="Lipzen A."/>
            <person name="Chen C."/>
            <person name="Yanf M."/>
            <person name="Daum C."/>
            <person name="Ng V."/>
            <person name="Clum A."/>
            <person name="Steindorff A."/>
            <person name="Ohm R."/>
            <person name="Martin F."/>
            <person name="Silar P."/>
            <person name="Natvig D."/>
            <person name="Lalanne C."/>
            <person name="Gautier V."/>
            <person name="Ament-velasquez S.L."/>
            <person name="Kruys A."/>
            <person name="Hutchinson M.I."/>
            <person name="Powell A.J."/>
            <person name="Barry K."/>
            <person name="Miller A.N."/>
            <person name="Grigoriev I.V."/>
            <person name="Debuchy R."/>
            <person name="Gladieux P."/>
            <person name="Thoren M.H."/>
            <person name="Johannesson H."/>
        </authorList>
    </citation>
    <scope>NUCLEOTIDE SEQUENCE</scope>
    <source>
        <strain evidence="4">FGSC 1904</strain>
    </source>
</reference>
<evidence type="ECO:0000313" key="4">
    <source>
        <dbReference type="EMBL" id="KAK3396930.1"/>
    </source>
</evidence>
<feature type="region of interest" description="Disordered" evidence="1">
    <location>
        <begin position="150"/>
        <end position="210"/>
    </location>
</feature>
<keyword evidence="5" id="KW-1185">Reference proteome</keyword>
<evidence type="ECO:0000313" key="5">
    <source>
        <dbReference type="Proteomes" id="UP001281003"/>
    </source>
</evidence>
<protein>
    <recommendedName>
        <fullName evidence="6">Mid2 domain-containing protein</fullName>
    </recommendedName>
</protein>
<evidence type="ECO:0000256" key="2">
    <source>
        <dbReference type="SAM" id="Phobius"/>
    </source>
</evidence>
<proteinExistence type="predicted"/>
<organism evidence="4 5">
    <name type="scientific">Sordaria brevicollis</name>
    <dbReference type="NCBI Taxonomy" id="83679"/>
    <lineage>
        <taxon>Eukaryota</taxon>
        <taxon>Fungi</taxon>
        <taxon>Dikarya</taxon>
        <taxon>Ascomycota</taxon>
        <taxon>Pezizomycotina</taxon>
        <taxon>Sordariomycetes</taxon>
        <taxon>Sordariomycetidae</taxon>
        <taxon>Sordariales</taxon>
        <taxon>Sordariaceae</taxon>
        <taxon>Sordaria</taxon>
    </lineage>
</organism>
<evidence type="ECO:0000256" key="1">
    <source>
        <dbReference type="SAM" id="MobiDB-lite"/>
    </source>
</evidence>
<dbReference type="AlphaFoldDB" id="A0AAE0PC87"/>
<feature type="compositionally biased region" description="Gly residues" evidence="1">
    <location>
        <begin position="305"/>
        <end position="330"/>
    </location>
</feature>
<dbReference type="EMBL" id="JAUTDP010000008">
    <property type="protein sequence ID" value="KAK3396930.1"/>
    <property type="molecule type" value="Genomic_DNA"/>
</dbReference>
<accession>A0AAE0PC87</accession>
<feature type="region of interest" description="Disordered" evidence="1">
    <location>
        <begin position="304"/>
        <end position="334"/>
    </location>
</feature>
<name>A0AAE0PC87_SORBR</name>
<feature type="chain" id="PRO_5042027395" description="Mid2 domain-containing protein" evidence="3">
    <location>
        <begin position="31"/>
        <end position="379"/>
    </location>
</feature>
<feature type="compositionally biased region" description="Low complexity" evidence="1">
    <location>
        <begin position="160"/>
        <end position="198"/>
    </location>
</feature>
<gene>
    <name evidence="4" type="ORF">B0T20DRAFT_508133</name>
</gene>
<dbReference type="Proteomes" id="UP001281003">
    <property type="component" value="Unassembled WGS sequence"/>
</dbReference>
<keyword evidence="3" id="KW-0732">Signal</keyword>
<keyword evidence="2" id="KW-1133">Transmembrane helix</keyword>
<evidence type="ECO:0008006" key="6">
    <source>
        <dbReference type="Google" id="ProtNLM"/>
    </source>
</evidence>
<keyword evidence="2" id="KW-0812">Transmembrane</keyword>
<comment type="caution">
    <text evidence="4">The sequence shown here is derived from an EMBL/GenBank/DDBJ whole genome shotgun (WGS) entry which is preliminary data.</text>
</comment>